<evidence type="ECO:0000313" key="2">
    <source>
        <dbReference type="Proteomes" id="UP000710849"/>
    </source>
</evidence>
<comment type="caution">
    <text evidence="1">The sequence shown here is derived from an EMBL/GenBank/DDBJ whole genome shotgun (WGS) entry which is preliminary data.</text>
</comment>
<dbReference type="GeneID" id="62143609"/>
<dbReference type="Proteomes" id="UP000710849">
    <property type="component" value="Unassembled WGS sequence"/>
</dbReference>
<gene>
    <name evidence="1" type="ORF">EAE97_000020</name>
</gene>
<reference evidence="1 2" key="1">
    <citation type="journal article" date="2020" name="Genome Biol. Evol.">
        <title>Comparative genomics of Sclerotiniaceae.</title>
        <authorList>
            <person name="Valero Jimenez C.A."/>
            <person name="Steentjes M."/>
            <person name="Scholten O.E."/>
            <person name="Van Kan J.A.L."/>
        </authorList>
    </citation>
    <scope>NUCLEOTIDE SEQUENCE [LARGE SCALE GENOMIC DNA]</scope>
    <source>
        <strain evidence="1 2">MUCL 94</strain>
    </source>
</reference>
<proteinExistence type="predicted"/>
<dbReference type="RefSeq" id="XP_038737891.1">
    <property type="nucleotide sequence ID" value="XM_038870530.1"/>
</dbReference>
<dbReference type="EMBL" id="RCSW01000001">
    <property type="protein sequence ID" value="KAF7954761.1"/>
    <property type="molecule type" value="Genomic_DNA"/>
</dbReference>
<accession>A0A9P5LZ58</accession>
<organism evidence="1 2">
    <name type="scientific">Botrytis byssoidea</name>
    <dbReference type="NCBI Taxonomy" id="139641"/>
    <lineage>
        <taxon>Eukaryota</taxon>
        <taxon>Fungi</taxon>
        <taxon>Dikarya</taxon>
        <taxon>Ascomycota</taxon>
        <taxon>Pezizomycotina</taxon>
        <taxon>Leotiomycetes</taxon>
        <taxon>Helotiales</taxon>
        <taxon>Sclerotiniaceae</taxon>
        <taxon>Botrytis</taxon>
    </lineage>
</organism>
<dbReference type="AlphaFoldDB" id="A0A9P5LZ58"/>
<sequence>MLSKKHPEIRWPLVAASLRTRGLPKPNELLYSQVPEGRDDDLGPEYEAPFVGGLGPEVNEYVLVSLFQARFTSCKGSETKTYSLTSGLAGSQDVLV</sequence>
<protein>
    <submittedName>
        <fullName evidence="1">Uncharacterized protein</fullName>
    </submittedName>
</protein>
<evidence type="ECO:0000313" key="1">
    <source>
        <dbReference type="EMBL" id="KAF7954761.1"/>
    </source>
</evidence>
<name>A0A9P5LZ58_9HELO</name>
<keyword evidence="2" id="KW-1185">Reference proteome</keyword>